<dbReference type="HOGENOM" id="CLU_3119110_0_0_9"/>
<sequence>MNRHYYKLIIENGQKTLEYIDKGITDDELSISSKLDNNISAAEQLMVIYK</sequence>
<dbReference type="EMBL" id="CBUL010000203">
    <property type="protein sequence ID" value="CDI61396.1"/>
    <property type="molecule type" value="Genomic_DNA"/>
</dbReference>
<evidence type="ECO:0000313" key="2">
    <source>
        <dbReference type="Proteomes" id="UP000017247"/>
    </source>
</evidence>
<organism evidence="1 2">
    <name type="scientific">Lactobacillus helveticus CIRM-BIA 104</name>
    <dbReference type="NCBI Taxonomy" id="1226333"/>
    <lineage>
        <taxon>Bacteria</taxon>
        <taxon>Bacillati</taxon>
        <taxon>Bacillota</taxon>
        <taxon>Bacilli</taxon>
        <taxon>Lactobacillales</taxon>
        <taxon>Lactobacillaceae</taxon>
        <taxon>Lactobacillus</taxon>
    </lineage>
</organism>
<gene>
    <name evidence="1" type="ORF">LHCIRMBIA104_01392</name>
</gene>
<accession>U6FFP1</accession>
<dbReference type="RefSeq" id="WP_023192173.1">
    <property type="nucleotide sequence ID" value="NZ_HG531125.1"/>
</dbReference>
<name>U6FFP1_LACHE</name>
<dbReference type="AlphaFoldDB" id="U6FFP1"/>
<comment type="caution">
    <text evidence="1">The sequence shown here is derived from an EMBL/GenBank/DDBJ whole genome shotgun (WGS) entry which is preliminary data.</text>
</comment>
<dbReference type="Proteomes" id="UP000017247">
    <property type="component" value="Unassembled WGS sequence"/>
</dbReference>
<evidence type="ECO:0000313" key="1">
    <source>
        <dbReference type="EMBL" id="CDI61396.1"/>
    </source>
</evidence>
<reference evidence="1" key="1">
    <citation type="submission" date="2013-09" db="EMBL/GenBank/DDBJ databases">
        <title>Draft Genome Sequence of five Lactobacillus helveticus strains CIRM-BIA 101T, 103, 104, 951 and 953 isolated from milk product.</title>
        <authorList>
            <person name="Valence F."/>
            <person name="Chuat V."/>
            <person name="Ma L."/>
            <person name="Creno S."/>
            <person name="Falentin H."/>
            <person name="Lortal S."/>
            <person name="Bizet C."/>
            <person name="Clermont D."/>
            <person name="Loux V."/>
            <person name="Bouchier C."/>
            <person name="Cousin S."/>
        </authorList>
    </citation>
    <scope>NUCLEOTIDE SEQUENCE [LARGE SCALE GENOMIC DNA]</scope>
    <source>
        <strain evidence="1">CIRM-BIA 104</strain>
    </source>
</reference>
<proteinExistence type="predicted"/>
<protein>
    <submittedName>
        <fullName evidence="1">Uncharacterized protein</fullName>
    </submittedName>
</protein>